<gene>
    <name evidence="3" type="ordered locus">bpr_I0149</name>
</gene>
<dbReference type="GO" id="GO:0016757">
    <property type="term" value="F:glycosyltransferase activity"/>
    <property type="evidence" value="ECO:0007669"/>
    <property type="project" value="InterPro"/>
</dbReference>
<dbReference type="Pfam" id="PF00534">
    <property type="entry name" value="Glycos_transf_1"/>
    <property type="match status" value="1"/>
</dbReference>
<dbReference type="PANTHER" id="PTHR46401:SF2">
    <property type="entry name" value="GLYCOSYLTRANSFERASE WBBK-RELATED"/>
    <property type="match status" value="1"/>
</dbReference>
<keyword evidence="1 3" id="KW-0808">Transferase</keyword>
<dbReference type="RefSeq" id="WP_013279558.1">
    <property type="nucleotide sequence ID" value="NC_014387.1"/>
</dbReference>
<dbReference type="GO" id="GO:0009103">
    <property type="term" value="P:lipopolysaccharide biosynthetic process"/>
    <property type="evidence" value="ECO:0007669"/>
    <property type="project" value="TreeGrafter"/>
</dbReference>
<accession>E0RW33</accession>
<dbReference type="eggNOG" id="COG0438">
    <property type="taxonomic scope" value="Bacteria"/>
</dbReference>
<dbReference type="CAZy" id="GT4">
    <property type="family name" value="Glycosyltransferase Family 4"/>
</dbReference>
<proteinExistence type="predicted"/>
<dbReference type="STRING" id="515622.bpr_I0149"/>
<evidence type="ECO:0000259" key="2">
    <source>
        <dbReference type="Pfam" id="PF00534"/>
    </source>
</evidence>
<feature type="domain" description="Glycosyl transferase family 1" evidence="2">
    <location>
        <begin position="267"/>
        <end position="365"/>
    </location>
</feature>
<protein>
    <submittedName>
        <fullName evidence="3">Glycosyl transferase GT4 family</fullName>
    </submittedName>
</protein>
<dbReference type="PANTHER" id="PTHR46401">
    <property type="entry name" value="GLYCOSYLTRANSFERASE WBBK-RELATED"/>
    <property type="match status" value="1"/>
</dbReference>
<dbReference type="AlphaFoldDB" id="E0RW33"/>
<dbReference type="InterPro" id="IPR001296">
    <property type="entry name" value="Glyco_trans_1"/>
</dbReference>
<name>E0RW33_BUTPB</name>
<sequence>MKKIAFLVESEYGEKHFGVRNYFSTIFNSLEEKYDVDYITYSTCRQGVLWYRVLEDKRPKDIQTDSISITNNRQFSYKKYISNKKNKVLDKKCYYFQYLGTDLENEKYDACIITNPWLLTPIVDIKSPKIIGIVYDLVPNEYSLVKSVPPIDFASEHNIGYEYYNKHCNAIIAISKQTMDQYRRYYSSASGKISFFPPFMPYHFECGFHNEHEIKENSIILAAPFDLRKGLKKIPKLLNPIKDWIDKIYIFGEPRCAISDFDEFFKEIDARIKIVYYPTISYVDLIDLYSKCKVLLFPSKEEGLGLPIIEAQVCGCRPVTTNEEPMNQLTLNGSYLLSDDDEQDSKEIAKMLKEEFDYDELKRVARREFSIKRVIEMIEKII</sequence>
<evidence type="ECO:0000256" key="1">
    <source>
        <dbReference type="ARBA" id="ARBA00022679"/>
    </source>
</evidence>
<dbReference type="SUPFAM" id="SSF53756">
    <property type="entry name" value="UDP-Glycosyltransferase/glycogen phosphorylase"/>
    <property type="match status" value="1"/>
</dbReference>
<organism evidence="3 4">
    <name type="scientific">Butyrivibrio proteoclasticus (strain ATCC 51982 / DSM 14932 / B316)</name>
    <name type="common">Clostridium proteoclasticum</name>
    <dbReference type="NCBI Taxonomy" id="515622"/>
    <lineage>
        <taxon>Bacteria</taxon>
        <taxon>Bacillati</taxon>
        <taxon>Bacillota</taxon>
        <taxon>Clostridia</taxon>
        <taxon>Lachnospirales</taxon>
        <taxon>Lachnospiraceae</taxon>
        <taxon>Butyrivibrio</taxon>
    </lineage>
</organism>
<dbReference type="HOGENOM" id="CLU_722959_0_0_9"/>
<dbReference type="Proteomes" id="UP000001299">
    <property type="component" value="Chromosome 1"/>
</dbReference>
<dbReference type="EMBL" id="CP001810">
    <property type="protein sequence ID" value="ADL32899.1"/>
    <property type="molecule type" value="Genomic_DNA"/>
</dbReference>
<reference evidence="3 4" key="1">
    <citation type="journal article" date="2010" name="PLoS ONE">
        <title>The glycobiome of the rumen bacterium Butyrivibrio proteoclasticus B316(T) highlights adaptation to a polysaccharide-rich environment.</title>
        <authorList>
            <person name="Kelly W.J."/>
            <person name="Leahy S.C."/>
            <person name="Altermann E."/>
            <person name="Yeoman C.J."/>
            <person name="Dunne J.C."/>
            <person name="Kong Z."/>
            <person name="Pacheco D.M."/>
            <person name="Li D."/>
            <person name="Noel S.J."/>
            <person name="Moon C.D."/>
            <person name="Cookson A.L."/>
            <person name="Attwood G.T."/>
        </authorList>
    </citation>
    <scope>NUCLEOTIDE SEQUENCE [LARGE SCALE GENOMIC DNA]</scope>
    <source>
        <strain evidence="4">ATCC 51982 / DSM 14932 / B316</strain>
    </source>
</reference>
<evidence type="ECO:0000313" key="3">
    <source>
        <dbReference type="EMBL" id="ADL32899.1"/>
    </source>
</evidence>
<evidence type="ECO:0000313" key="4">
    <source>
        <dbReference type="Proteomes" id="UP000001299"/>
    </source>
</evidence>
<dbReference type="Gene3D" id="3.40.50.2000">
    <property type="entry name" value="Glycogen Phosphorylase B"/>
    <property type="match status" value="1"/>
</dbReference>
<dbReference type="KEGG" id="bpb:bpr_I0149"/>
<keyword evidence="4" id="KW-1185">Reference proteome</keyword>